<organism evidence="1 2">
    <name type="scientific">Thermomonospora cellulosilytica</name>
    <dbReference type="NCBI Taxonomy" id="1411118"/>
    <lineage>
        <taxon>Bacteria</taxon>
        <taxon>Bacillati</taxon>
        <taxon>Actinomycetota</taxon>
        <taxon>Actinomycetes</taxon>
        <taxon>Streptosporangiales</taxon>
        <taxon>Thermomonosporaceae</taxon>
        <taxon>Thermomonospora</taxon>
    </lineage>
</organism>
<evidence type="ECO:0000313" key="1">
    <source>
        <dbReference type="EMBL" id="MBA9003911.1"/>
    </source>
</evidence>
<keyword evidence="1" id="KW-0808">Transferase</keyword>
<comment type="caution">
    <text evidence="1">The sequence shown here is derived from an EMBL/GenBank/DDBJ whole genome shotgun (WGS) entry which is preliminary data.</text>
</comment>
<sequence>MNWMIWLVAAVLVANGLRLRHRVTGLRRLASPPAAPAPAGYAPLTAEDAAVPDRVLRAAAEHARRGGIGMLDLVPHDLPAEQALDLVRNVDPRAYRKNRFGMGRGAGYAVLVDGEGLARSGIDPRGGLDAGEMGEATARVRFYVDTADMAVAPFPATDRTDQRRAWLRSQALDLPPSLTLPRTLYGTGGAYLLVLSGPLIDLWAGLGLVLLYCLIPYLVFAGTALRPADLHRAAWLRPVRVPLTIWRTLRAPRSRWERRLIERREEARARYAAEIEAGVQRYLGERRADCPWCGSRDLVRHLVTRDIVQAKPGRFPLDRCRGCGHVFQNPRLTPEGLDFYYRDAYDGLGDLSAELILSSTTDDYFRRARLAERFARPRRWLDVGTGKGHFCRVARTVFPDTGFDGLDMGDGVEEAARRGWIEDAYRAPFLDVGPDLIGRYDMISMHHYLEHTPDPLAELDLAAKILEPGGHLLIEMPDPECPMARLLRGLWLPYLPPQHLHMIPLGNLKEALETRGLKVLAEQRRDSRRGADITPAAAALINLIGLDVERPWQGARPPGPARYARAITAQLLAVPVVGLALAADLLTMPLQRGPSNAYRIIARKTDA</sequence>
<protein>
    <submittedName>
        <fullName evidence="1">SAM-dependent methyltransferase</fullName>
    </submittedName>
</protein>
<keyword evidence="1" id="KW-0489">Methyltransferase</keyword>
<evidence type="ECO:0000313" key="2">
    <source>
        <dbReference type="Proteomes" id="UP000539313"/>
    </source>
</evidence>
<dbReference type="Gene3D" id="3.40.50.150">
    <property type="entry name" value="Vaccinia Virus protein VP39"/>
    <property type="match status" value="1"/>
</dbReference>
<dbReference type="Pfam" id="PF13489">
    <property type="entry name" value="Methyltransf_23"/>
    <property type="match status" value="1"/>
</dbReference>
<dbReference type="EMBL" id="JACJII010000001">
    <property type="protein sequence ID" value="MBA9003911.1"/>
    <property type="molecule type" value="Genomic_DNA"/>
</dbReference>
<dbReference type="InterPro" id="IPR029063">
    <property type="entry name" value="SAM-dependent_MTases_sf"/>
</dbReference>
<dbReference type="GO" id="GO:0032259">
    <property type="term" value="P:methylation"/>
    <property type="evidence" value="ECO:0007669"/>
    <property type="project" value="UniProtKB-KW"/>
</dbReference>
<name>A0A7W3MXX9_9ACTN</name>
<dbReference type="Proteomes" id="UP000539313">
    <property type="component" value="Unassembled WGS sequence"/>
</dbReference>
<reference evidence="1 2" key="1">
    <citation type="submission" date="2020-08" db="EMBL/GenBank/DDBJ databases">
        <title>Sequencing the genomes of 1000 actinobacteria strains.</title>
        <authorList>
            <person name="Klenk H.-P."/>
        </authorList>
    </citation>
    <scope>NUCLEOTIDE SEQUENCE [LARGE SCALE GENOMIC DNA]</scope>
    <source>
        <strain evidence="1 2">DSM 45823</strain>
    </source>
</reference>
<proteinExistence type="predicted"/>
<dbReference type="SUPFAM" id="SSF53335">
    <property type="entry name" value="S-adenosyl-L-methionine-dependent methyltransferases"/>
    <property type="match status" value="1"/>
</dbReference>
<gene>
    <name evidence="1" type="ORF">HNR21_002793</name>
</gene>
<dbReference type="AlphaFoldDB" id="A0A7W3MXX9"/>
<dbReference type="GO" id="GO:0008168">
    <property type="term" value="F:methyltransferase activity"/>
    <property type="evidence" value="ECO:0007669"/>
    <property type="project" value="UniProtKB-KW"/>
</dbReference>
<dbReference type="CDD" id="cd02440">
    <property type="entry name" value="AdoMet_MTases"/>
    <property type="match status" value="1"/>
</dbReference>
<keyword evidence="2" id="KW-1185">Reference proteome</keyword>
<accession>A0A7W3MXX9</accession>